<evidence type="ECO:0000313" key="2">
    <source>
        <dbReference type="Proteomes" id="UP000694867"/>
    </source>
</evidence>
<evidence type="ECO:0000313" key="3">
    <source>
        <dbReference type="RefSeq" id="XP_003742135.2"/>
    </source>
</evidence>
<dbReference type="InterPro" id="IPR016181">
    <property type="entry name" value="Acyl_CoA_acyltransferase"/>
</dbReference>
<dbReference type="SUPFAM" id="SSF55729">
    <property type="entry name" value="Acyl-CoA N-acyltransferases (Nat)"/>
    <property type="match status" value="1"/>
</dbReference>
<feature type="domain" description="N-acetyltransferase" evidence="1">
    <location>
        <begin position="12"/>
        <end position="149"/>
    </location>
</feature>
<dbReference type="InterPro" id="IPR000182">
    <property type="entry name" value="GNAT_dom"/>
</dbReference>
<dbReference type="KEGG" id="goe:100908640"/>
<keyword evidence="2" id="KW-1185">Reference proteome</keyword>
<dbReference type="Proteomes" id="UP000694867">
    <property type="component" value="Unplaced"/>
</dbReference>
<dbReference type="Pfam" id="PF18014">
    <property type="entry name" value="Acetyltransf_18"/>
    <property type="match status" value="1"/>
</dbReference>
<dbReference type="GeneID" id="100908640"/>
<dbReference type="PANTHER" id="PTHR47237">
    <property type="entry name" value="SLL0310 PROTEIN"/>
    <property type="match status" value="1"/>
</dbReference>
<sequence>MAEQYPGHGEGIHIRELRPEEVESAAKFWFEDLGFDVGVRLFQRWYDQDPEAFRCIVDENGTIVATASAVRQTEGLYYIGTVGVDEAHRGRGLAKRLIRSLRRRDPNANYGLSAVPSYLSLYEGLGFQVVEQPFAHIYKGALREPLKKTQRPEGTELLEIFNGHPRFQEIEDYDARIHGYRRELGKTLIDDEDGVVYAMVRRERIIGFGKVQSNQRDQGAWFGPVYADDDESAQYIFSQLLERFQRQAQTSIYVIVSYLARHWAEELNLQLIEKSPRCYVNVDQVPAMLYQHLYAFDSLDFSLM</sequence>
<dbReference type="Pfam" id="PF00583">
    <property type="entry name" value="Acetyltransf_1"/>
    <property type="match status" value="1"/>
</dbReference>
<accession>A0AAJ6VXI3</accession>
<dbReference type="GO" id="GO:0016747">
    <property type="term" value="F:acyltransferase activity, transferring groups other than amino-acyl groups"/>
    <property type="evidence" value="ECO:0007669"/>
    <property type="project" value="InterPro"/>
</dbReference>
<dbReference type="Gene3D" id="3.40.630.90">
    <property type="match status" value="1"/>
</dbReference>
<reference evidence="3" key="1">
    <citation type="submission" date="2025-08" db="UniProtKB">
        <authorList>
            <consortium name="RefSeq"/>
        </authorList>
    </citation>
    <scope>IDENTIFICATION</scope>
</reference>
<dbReference type="InterPro" id="IPR041496">
    <property type="entry name" value="YitH/HolE_GNAT"/>
</dbReference>
<dbReference type="Gene3D" id="3.40.630.30">
    <property type="match status" value="1"/>
</dbReference>
<name>A0AAJ6VXI3_9ACAR</name>
<evidence type="ECO:0000259" key="1">
    <source>
        <dbReference type="PROSITE" id="PS51186"/>
    </source>
</evidence>
<dbReference type="RefSeq" id="XP_003742135.2">
    <property type="nucleotide sequence ID" value="XM_003742087.2"/>
</dbReference>
<protein>
    <submittedName>
        <fullName evidence="3">Uncharacterized protein LOC100908640</fullName>
    </submittedName>
</protein>
<dbReference type="InterPro" id="IPR052729">
    <property type="entry name" value="Acyl/Acetyltrans_Enzymes"/>
</dbReference>
<dbReference type="PROSITE" id="PS51186">
    <property type="entry name" value="GNAT"/>
    <property type="match status" value="1"/>
</dbReference>
<organism evidence="2 3">
    <name type="scientific">Galendromus occidentalis</name>
    <name type="common">western predatory mite</name>
    <dbReference type="NCBI Taxonomy" id="34638"/>
    <lineage>
        <taxon>Eukaryota</taxon>
        <taxon>Metazoa</taxon>
        <taxon>Ecdysozoa</taxon>
        <taxon>Arthropoda</taxon>
        <taxon>Chelicerata</taxon>
        <taxon>Arachnida</taxon>
        <taxon>Acari</taxon>
        <taxon>Parasitiformes</taxon>
        <taxon>Mesostigmata</taxon>
        <taxon>Gamasina</taxon>
        <taxon>Phytoseioidea</taxon>
        <taxon>Phytoseiidae</taxon>
        <taxon>Typhlodrominae</taxon>
        <taxon>Galendromus</taxon>
    </lineage>
</organism>
<dbReference type="AlphaFoldDB" id="A0AAJ6VXI3"/>
<proteinExistence type="predicted"/>
<dbReference type="PANTHER" id="PTHR47237:SF1">
    <property type="entry name" value="SLL0310 PROTEIN"/>
    <property type="match status" value="1"/>
</dbReference>
<gene>
    <name evidence="3" type="primary">LOC100908640</name>
</gene>
<dbReference type="CDD" id="cd04301">
    <property type="entry name" value="NAT_SF"/>
    <property type="match status" value="1"/>
</dbReference>